<dbReference type="AlphaFoldDB" id="A0A1H7BS05"/>
<feature type="compositionally biased region" description="Polar residues" evidence="1">
    <location>
        <begin position="260"/>
        <end position="271"/>
    </location>
</feature>
<evidence type="ECO:0000256" key="2">
    <source>
        <dbReference type="SAM" id="Phobius"/>
    </source>
</evidence>
<dbReference type="InterPro" id="IPR013974">
    <property type="entry name" value="SAF"/>
</dbReference>
<evidence type="ECO:0000313" key="4">
    <source>
        <dbReference type="EMBL" id="SEJ79814.1"/>
    </source>
</evidence>
<organism evidence="4 5">
    <name type="scientific">Propionispira arboris</name>
    <dbReference type="NCBI Taxonomy" id="84035"/>
    <lineage>
        <taxon>Bacteria</taxon>
        <taxon>Bacillati</taxon>
        <taxon>Bacillota</taxon>
        <taxon>Negativicutes</taxon>
        <taxon>Selenomonadales</taxon>
        <taxon>Selenomonadaceae</taxon>
        <taxon>Propionispira</taxon>
    </lineage>
</organism>
<name>A0A1H7BS05_9FIRM</name>
<dbReference type="CDD" id="cd11614">
    <property type="entry name" value="SAF_CpaB_FlgA_like"/>
    <property type="match status" value="1"/>
</dbReference>
<dbReference type="RefSeq" id="WP_019553787.1">
    <property type="nucleotide sequence ID" value="NZ_FNZK01000017.1"/>
</dbReference>
<feature type="domain" description="SAF" evidence="3">
    <location>
        <begin position="56"/>
        <end position="118"/>
    </location>
</feature>
<reference evidence="5" key="1">
    <citation type="submission" date="2016-10" db="EMBL/GenBank/DDBJ databases">
        <authorList>
            <person name="Varghese N."/>
            <person name="Submissions S."/>
        </authorList>
    </citation>
    <scope>NUCLEOTIDE SEQUENCE [LARGE SCALE GENOMIC DNA]</scope>
    <source>
        <strain evidence="5">DSM 2179</strain>
    </source>
</reference>
<proteinExistence type="predicted"/>
<keyword evidence="2" id="KW-1133">Transmembrane helix</keyword>
<sequence>MHLPEIPKRLLEKLEMMAPKQLIILAFCASFIVGLLIYTYLSGLETKQDTATESFTDVIVAAVDIPERTVIREEMLKTVHMPNELVQTDAIKDMSAAAGKVAKLKILQGDSITANKLFGDVTKEGFIASIPADKRAISIAITDITGISGFAKPGEYVDVMVIDDKKQKNTVSGEMILQNILLLAINKDSDTVDSKKDDKKDQMATATMAVSPEDAIRLAVAQTKGTIYLVLRPFKPKDSFILTTEVVTHQFDEGTTAPLMNQNAATNTSPPFDSRTARENTPAAVPMQGAPVQQVPREQPIVDSVTVIRGNTMSSVAVR</sequence>
<dbReference type="Pfam" id="PF08666">
    <property type="entry name" value="SAF"/>
    <property type="match status" value="1"/>
</dbReference>
<gene>
    <name evidence="4" type="ORF">SAMN05660742_11774</name>
</gene>
<protein>
    <submittedName>
        <fullName evidence="4">Pilus assembly protein CpaB</fullName>
    </submittedName>
</protein>
<dbReference type="Pfam" id="PF16976">
    <property type="entry name" value="RcpC"/>
    <property type="match status" value="1"/>
</dbReference>
<dbReference type="STRING" id="84035.SAMN05660742_11774"/>
<keyword evidence="2" id="KW-0472">Membrane</keyword>
<dbReference type="NCBIfam" id="TIGR03177">
    <property type="entry name" value="pilus_cpaB"/>
    <property type="match status" value="1"/>
</dbReference>
<dbReference type="SMART" id="SM00858">
    <property type="entry name" value="SAF"/>
    <property type="match status" value="1"/>
</dbReference>
<dbReference type="Proteomes" id="UP000199662">
    <property type="component" value="Unassembled WGS sequence"/>
</dbReference>
<evidence type="ECO:0000259" key="3">
    <source>
        <dbReference type="SMART" id="SM00858"/>
    </source>
</evidence>
<accession>A0A1H7BS05</accession>
<evidence type="ECO:0000313" key="5">
    <source>
        <dbReference type="Proteomes" id="UP000199662"/>
    </source>
</evidence>
<dbReference type="Gene3D" id="3.90.1210.10">
    <property type="entry name" value="Antifreeze-like/N-acetylneuraminic acid synthase C-terminal domain"/>
    <property type="match status" value="1"/>
</dbReference>
<keyword evidence="2" id="KW-0812">Transmembrane</keyword>
<evidence type="ECO:0000256" key="1">
    <source>
        <dbReference type="SAM" id="MobiDB-lite"/>
    </source>
</evidence>
<feature type="transmembrane region" description="Helical" evidence="2">
    <location>
        <begin position="21"/>
        <end position="41"/>
    </location>
</feature>
<feature type="region of interest" description="Disordered" evidence="1">
    <location>
        <begin position="260"/>
        <end position="294"/>
    </location>
</feature>
<dbReference type="InterPro" id="IPR017592">
    <property type="entry name" value="Pilus_assmbl_Flp-typ_CpaB"/>
</dbReference>
<dbReference type="EMBL" id="FNZK01000017">
    <property type="protein sequence ID" value="SEJ79814.1"/>
    <property type="molecule type" value="Genomic_DNA"/>
</dbReference>
<keyword evidence="5" id="KW-1185">Reference proteome</keyword>
<dbReference type="InterPro" id="IPR031571">
    <property type="entry name" value="RcpC_dom"/>
</dbReference>